<dbReference type="Proteomes" id="UP000036503">
    <property type="component" value="Unassembled WGS sequence"/>
</dbReference>
<dbReference type="InterPro" id="IPR036895">
    <property type="entry name" value="Uracil-DNA_glycosylase-like_sf"/>
</dbReference>
<dbReference type="RefSeq" id="WP_048514772.1">
    <property type="nucleotide sequence ID" value="NZ_FUXD01000033.1"/>
</dbReference>
<dbReference type="STRING" id="39029.BSR42_01900"/>
<dbReference type="SUPFAM" id="SSF52141">
    <property type="entry name" value="Uracil-DNA glycosylase-like"/>
    <property type="match status" value="1"/>
</dbReference>
<dbReference type="AlphaFoldDB" id="A0A0J6WRF9"/>
<keyword evidence="2" id="KW-1185">Reference proteome</keyword>
<dbReference type="PATRIC" id="fig|1122219.3.peg.1916"/>
<evidence type="ECO:0008006" key="3">
    <source>
        <dbReference type="Google" id="ProtNLM"/>
    </source>
</evidence>
<proteinExistence type="predicted"/>
<dbReference type="CDD" id="cd10035">
    <property type="entry name" value="UDG_like"/>
    <property type="match status" value="1"/>
</dbReference>
<organism evidence="1 2">
    <name type="scientific">Megasphaera cerevisiae DSM 20462</name>
    <dbReference type="NCBI Taxonomy" id="1122219"/>
    <lineage>
        <taxon>Bacteria</taxon>
        <taxon>Bacillati</taxon>
        <taxon>Bacillota</taxon>
        <taxon>Negativicutes</taxon>
        <taxon>Veillonellales</taxon>
        <taxon>Veillonellaceae</taxon>
        <taxon>Megasphaera</taxon>
    </lineage>
</organism>
<dbReference type="InParanoid" id="A0A0J6WRF9"/>
<sequence length="233" mass="26098">MTIDDFISSLQYYHRDGVFNPWNEFDSRCDIDETAPLIRRRQLRYYLQLRVSQARYLLIAEAAGYQGCRFSGIAITCERMLLNAHKKIPASFIFDCAGQRTSRPDCVYMTSKPQCLHGMNEPTDTYVWGAIADNGLSSSDVLLWNIFPFHPHKESPFSNRTPTEAELAEGLIYTQQLLTLCRPGIMIGAIGQKSAQTLSEAGIPAAVMRHPANGGASLFRQQFAQWAAGIAEL</sequence>
<comment type="caution">
    <text evidence="1">The sequence shown here is derived from an EMBL/GenBank/DDBJ whole genome shotgun (WGS) entry which is preliminary data.</text>
</comment>
<dbReference type="EMBL" id="LEKT01000036">
    <property type="protein sequence ID" value="KMO86025.1"/>
    <property type="molecule type" value="Genomic_DNA"/>
</dbReference>
<evidence type="ECO:0000313" key="1">
    <source>
        <dbReference type="EMBL" id="KMO86025.1"/>
    </source>
</evidence>
<evidence type="ECO:0000313" key="2">
    <source>
        <dbReference type="Proteomes" id="UP000036503"/>
    </source>
</evidence>
<dbReference type="Gene3D" id="3.40.470.10">
    <property type="entry name" value="Uracil-DNA glycosylase-like domain"/>
    <property type="match status" value="1"/>
</dbReference>
<gene>
    <name evidence="1" type="ORF">AB840_10370</name>
</gene>
<name>A0A0J6WRF9_9FIRM</name>
<reference evidence="1 2" key="1">
    <citation type="submission" date="2015-06" db="EMBL/GenBank/DDBJ databases">
        <title>Draft genome sequence of beer spoilage bacterium Megasphaera cerevisiae type strain 20462.</title>
        <authorList>
            <person name="Kutumbaka K."/>
            <person name="Pasmowitz J."/>
            <person name="Mategko J."/>
            <person name="Reyes D."/>
            <person name="Friedrich A."/>
            <person name="Han S."/>
            <person name="Martens-Habbena W."/>
            <person name="Neal-McKinney J."/>
            <person name="Janagama H.K."/>
            <person name="Nadala C."/>
            <person name="Samadpour M."/>
        </authorList>
    </citation>
    <scope>NUCLEOTIDE SEQUENCE [LARGE SCALE GENOMIC DNA]</scope>
    <source>
        <strain evidence="1 2">DSM 20462</strain>
    </source>
</reference>
<accession>A0A0J6WRF9</accession>
<protein>
    <recommendedName>
        <fullName evidence="3">Uracil-DNA glycosylase-like domain-containing protein</fullName>
    </recommendedName>
</protein>